<accession>A0ABU6R2W4</accession>
<gene>
    <name evidence="5" type="ORF">PIB30_005570</name>
</gene>
<dbReference type="SMART" id="SM00369">
    <property type="entry name" value="LRR_TYP"/>
    <property type="match status" value="3"/>
</dbReference>
<dbReference type="SUPFAM" id="SSF52200">
    <property type="entry name" value="Toll/Interleukin receptor TIR domain"/>
    <property type="match status" value="1"/>
</dbReference>
<keyword evidence="3" id="KW-0611">Plant defense</keyword>
<evidence type="ECO:0000256" key="3">
    <source>
        <dbReference type="ARBA" id="ARBA00022821"/>
    </source>
</evidence>
<evidence type="ECO:0000256" key="2">
    <source>
        <dbReference type="ARBA" id="ARBA00022737"/>
    </source>
</evidence>
<dbReference type="InterPro" id="IPR003591">
    <property type="entry name" value="Leu-rich_rpt_typical-subtyp"/>
</dbReference>
<protein>
    <recommendedName>
        <fullName evidence="4">TIR domain-containing protein</fullName>
    </recommendedName>
</protein>
<dbReference type="Proteomes" id="UP001341840">
    <property type="component" value="Unassembled WGS sequence"/>
</dbReference>
<keyword evidence="6" id="KW-1185">Reference proteome</keyword>
<reference evidence="5 6" key="1">
    <citation type="journal article" date="2023" name="Plants (Basel)">
        <title>Bridging the Gap: Combining Genomics and Transcriptomics Approaches to Understand Stylosanthes scabra, an Orphan Legume from the Brazilian Caatinga.</title>
        <authorList>
            <person name="Ferreira-Neto J.R.C."/>
            <person name="da Silva M.D."/>
            <person name="Binneck E."/>
            <person name="de Melo N.F."/>
            <person name="da Silva R.H."/>
            <person name="de Melo A.L.T.M."/>
            <person name="Pandolfi V."/>
            <person name="Bustamante F.O."/>
            <person name="Brasileiro-Vidal A.C."/>
            <person name="Benko-Iseppon A.M."/>
        </authorList>
    </citation>
    <scope>NUCLEOTIDE SEQUENCE [LARGE SCALE GENOMIC DNA]</scope>
    <source>
        <tissue evidence="5">Leaves</tissue>
    </source>
</reference>
<comment type="caution">
    <text evidence="5">The sequence shown here is derived from an EMBL/GenBank/DDBJ whole genome shotgun (WGS) entry which is preliminary data.</text>
</comment>
<dbReference type="PANTHER" id="PTHR11017:SF479">
    <property type="entry name" value="DISEASE RESISTANCE PROTEIN (TIR-NBS-LRR CLASS) FAMILY"/>
    <property type="match status" value="1"/>
</dbReference>
<dbReference type="PRINTS" id="PR00364">
    <property type="entry name" value="DISEASERSIST"/>
</dbReference>
<dbReference type="InterPro" id="IPR011713">
    <property type="entry name" value="Leu-rich_rpt_3"/>
</dbReference>
<dbReference type="InterPro" id="IPR036390">
    <property type="entry name" value="WH_DNA-bd_sf"/>
</dbReference>
<keyword evidence="1" id="KW-0433">Leucine-rich repeat</keyword>
<dbReference type="SUPFAM" id="SSF52540">
    <property type="entry name" value="P-loop containing nucleoside triphosphate hydrolases"/>
    <property type="match status" value="1"/>
</dbReference>
<dbReference type="InterPro" id="IPR044974">
    <property type="entry name" value="Disease_R_plants"/>
</dbReference>
<evidence type="ECO:0000313" key="6">
    <source>
        <dbReference type="Proteomes" id="UP001341840"/>
    </source>
</evidence>
<dbReference type="InterPro" id="IPR032675">
    <property type="entry name" value="LRR_dom_sf"/>
</dbReference>
<dbReference type="InterPro" id="IPR058192">
    <property type="entry name" value="WHD_ROQ1-like"/>
</dbReference>
<evidence type="ECO:0000313" key="5">
    <source>
        <dbReference type="EMBL" id="MED6118727.1"/>
    </source>
</evidence>
<dbReference type="SMART" id="SM00255">
    <property type="entry name" value="TIR"/>
    <property type="match status" value="1"/>
</dbReference>
<dbReference type="PANTHER" id="PTHR11017">
    <property type="entry name" value="LEUCINE-RICH REPEAT-CONTAINING PROTEIN"/>
    <property type="match status" value="1"/>
</dbReference>
<dbReference type="InterPro" id="IPR042197">
    <property type="entry name" value="Apaf_helical"/>
</dbReference>
<dbReference type="Gene3D" id="3.40.50.10140">
    <property type="entry name" value="Toll/interleukin-1 receptor homology (TIR) domain"/>
    <property type="match status" value="1"/>
</dbReference>
<name>A0ABU6R2W4_9FABA</name>
<organism evidence="5 6">
    <name type="scientific">Stylosanthes scabra</name>
    <dbReference type="NCBI Taxonomy" id="79078"/>
    <lineage>
        <taxon>Eukaryota</taxon>
        <taxon>Viridiplantae</taxon>
        <taxon>Streptophyta</taxon>
        <taxon>Embryophyta</taxon>
        <taxon>Tracheophyta</taxon>
        <taxon>Spermatophyta</taxon>
        <taxon>Magnoliopsida</taxon>
        <taxon>eudicotyledons</taxon>
        <taxon>Gunneridae</taxon>
        <taxon>Pentapetalae</taxon>
        <taxon>rosids</taxon>
        <taxon>fabids</taxon>
        <taxon>Fabales</taxon>
        <taxon>Fabaceae</taxon>
        <taxon>Papilionoideae</taxon>
        <taxon>50 kb inversion clade</taxon>
        <taxon>dalbergioids sensu lato</taxon>
        <taxon>Dalbergieae</taxon>
        <taxon>Pterocarpus clade</taxon>
        <taxon>Stylosanthes</taxon>
    </lineage>
</organism>
<dbReference type="Pfam" id="PF23282">
    <property type="entry name" value="WHD_ROQ1"/>
    <property type="match status" value="1"/>
</dbReference>
<feature type="domain" description="TIR" evidence="4">
    <location>
        <begin position="5"/>
        <end position="141"/>
    </location>
</feature>
<dbReference type="Pfam" id="PF07725">
    <property type="entry name" value="LRR_3"/>
    <property type="match status" value="1"/>
</dbReference>
<dbReference type="Pfam" id="PF00931">
    <property type="entry name" value="NB-ARC"/>
    <property type="match status" value="2"/>
</dbReference>
<proteinExistence type="predicted"/>
<dbReference type="SUPFAM" id="SSF46785">
    <property type="entry name" value="Winged helix' DNA-binding domain"/>
    <property type="match status" value="1"/>
</dbReference>
<dbReference type="InterPro" id="IPR000157">
    <property type="entry name" value="TIR_dom"/>
</dbReference>
<dbReference type="InterPro" id="IPR002182">
    <property type="entry name" value="NB-ARC"/>
</dbReference>
<evidence type="ECO:0000256" key="1">
    <source>
        <dbReference type="ARBA" id="ARBA00022614"/>
    </source>
</evidence>
<evidence type="ECO:0000259" key="4">
    <source>
        <dbReference type="PROSITE" id="PS50104"/>
    </source>
</evidence>
<dbReference type="PROSITE" id="PS50104">
    <property type="entry name" value="TIR"/>
    <property type="match status" value="1"/>
</dbReference>
<dbReference type="SUPFAM" id="SSF52058">
    <property type="entry name" value="L domain-like"/>
    <property type="match status" value="2"/>
</dbReference>
<dbReference type="Gene3D" id="3.80.10.10">
    <property type="entry name" value="Ribonuclease Inhibitor"/>
    <property type="match status" value="4"/>
</dbReference>
<dbReference type="EMBL" id="JASCZI010030219">
    <property type="protein sequence ID" value="MED6118727.1"/>
    <property type="molecule type" value="Genomic_DNA"/>
</dbReference>
<dbReference type="InterPro" id="IPR035897">
    <property type="entry name" value="Toll_tir_struct_dom_sf"/>
</dbReference>
<dbReference type="Pfam" id="PF01582">
    <property type="entry name" value="TIR"/>
    <property type="match status" value="1"/>
</dbReference>
<keyword evidence="2" id="KW-0677">Repeat</keyword>
<dbReference type="Gene3D" id="1.10.8.430">
    <property type="entry name" value="Helical domain of apoptotic protease-activating factors"/>
    <property type="match status" value="1"/>
</dbReference>
<dbReference type="InterPro" id="IPR027417">
    <property type="entry name" value="P-loop_NTPase"/>
</dbReference>
<dbReference type="Gene3D" id="3.40.50.300">
    <property type="entry name" value="P-loop containing nucleotide triphosphate hydrolases"/>
    <property type="match status" value="1"/>
</dbReference>
<sequence length="1421" mass="160284">MHPIVKYDVFVSFSGRDTRHGFLSHLFKALKNKQIETYVDDRLREGTEISHSLLTAIKQSQIALIIFSHNYAYSKWCLDELVKIMECSKENGQIVIPIFHNVDPSWVRHQKGSYQDALAKHKTWNEAELIDEIVKRILEKLNQPCNGDLQGLVGTHEPILDIESLLHSRSEDVVIIGLWGMGGVGKTTLATAVFNRLYPEFEGHFFLGNVRKEIERRDFARKKVLLVLDDVWDSDQLKALCGGHTWFGPTSRIIVTTRDKHVLLKEADHIHKVKELNYDESLQLFKLIAFESNCTVEKKQVELSKKVVKYCKGIPLALHVLGSLLYGKSQEDWESQLAKLERMAEPKIQVILKLSYDELDHHDQDIFLYLACFFNTTTEEQIKYLLDSCGYSTAIGLKNLKNKALVCISANSCVSMHDLIREMGREIVREESPAHSENRSRLWDPTDIQIVLKNNNGTETIESMTLNMSEIEELRLHPKTFARMQRLKFLRFHSCDCKSKLHAPGGSKSSSKVIRFFHWDSSRSCDSKRKLRAPEGIKSFSKEIRFFQWDCYPLKTFPFCVENLVELILPHSQLEKLWKGAQNLVNLRKVDLNGSSRLIKLPDFSKASNLREVNLSGCKSLRQVPSSIVSSHKLVRLSLNGCKELRSFSHNSRLPSLETLSLNGCTGLVEFSLTRNESPSSLIPQTLLQLCLDGCSSLSLLPNNINILSSLTELSLCQTNIRSLPESIKHMSQLKCLNLSNCKRLQSLPELPSSIESLILRGYDSLEIVSTSDSSFVSSHKLSLLSFDGCKNLKSFCHNIDLPSLETLSLIDCTSLMDFSLMKKDSPSCSVQHDSDTSSILPAPLKLSLNGCTNLCLLPNNLNMLSSLTELTLCQTNITSLPESMRHLSQLKCLNLSNCESLQFIPELPSSIENLILIGCYSLDTVSASVSTLSSYKLAQLSLDGCKSLRSFLHNIDQSCLTKHDSDTSSILPTHLMPSLDGCSNLSLLPNNLNILSSLTELSLCGTNIATLPESMKHLSQLKYLNLSNCGRLQFIPELPPSIENLILSGCYLLEIVSSVSSIVSSHNLAQLSLDGCKNLRSFMHNIHLPSLRILSLRGCTSLMEFSTKCESPSLLHNIDLFSSLTDLCLCQTDITSLPESIKYLLQLKSLDLSECLKLQFLPELPSSIVKVIARDCFELHTVSVSVFASYSVAELEQIKEEPQDIIFNFTNCMKLQGNAINSIVEHAYGRLKRALAAAHTYLTTARQEDDNKDLICFYQQIHPKFEVFLSESEAPGWFRYREPQSIPISIDIVPGDSLLGFIFWVSFPGDMDHHVSADSVSYEYCVEASNGKSFRYTSDWSPGETIKWYGAEYFLYDGQCSIDMMEMVEENKTSNNGIQVKVSFLFFISRLIMGYFYEEDDGKKLERWGVHPIYASDVCI</sequence>